<reference evidence="9" key="1">
    <citation type="submission" date="2017-09" db="EMBL/GenBank/DDBJ databases">
        <authorList>
            <person name="Varghese N."/>
            <person name="Submissions S."/>
        </authorList>
    </citation>
    <scope>NUCLEOTIDE SEQUENCE [LARGE SCALE GENOMIC DNA]</scope>
    <source>
        <strain evidence="9">MSL47</strain>
    </source>
</reference>
<keyword evidence="9" id="KW-1185">Reference proteome</keyword>
<dbReference type="Proteomes" id="UP000219573">
    <property type="component" value="Unassembled WGS sequence"/>
</dbReference>
<organism evidence="8 9">
    <name type="scientific">Orenia metallireducens</name>
    <dbReference type="NCBI Taxonomy" id="1413210"/>
    <lineage>
        <taxon>Bacteria</taxon>
        <taxon>Bacillati</taxon>
        <taxon>Bacillota</taxon>
        <taxon>Clostridia</taxon>
        <taxon>Halanaerobiales</taxon>
        <taxon>Halobacteroidaceae</taxon>
        <taxon>Orenia</taxon>
    </lineage>
</organism>
<dbReference type="InterPro" id="IPR002139">
    <property type="entry name" value="Ribo/fructo_kinase"/>
</dbReference>
<evidence type="ECO:0000259" key="7">
    <source>
        <dbReference type="Pfam" id="PF00294"/>
    </source>
</evidence>
<keyword evidence="4 6" id="KW-0418">Kinase</keyword>
<dbReference type="Pfam" id="PF00294">
    <property type="entry name" value="PfkB"/>
    <property type="match status" value="1"/>
</dbReference>
<dbReference type="GO" id="GO:0008865">
    <property type="term" value="F:fructokinase activity"/>
    <property type="evidence" value="ECO:0007669"/>
    <property type="project" value="UniProtKB-ARBA"/>
</dbReference>
<dbReference type="InterPro" id="IPR011611">
    <property type="entry name" value="PfkB_dom"/>
</dbReference>
<evidence type="ECO:0000256" key="4">
    <source>
        <dbReference type="ARBA" id="ARBA00022777"/>
    </source>
</evidence>
<dbReference type="AlphaFoldDB" id="A0A285G7J4"/>
<sequence>MVEVVTLGETMILMNPRETGNLKYIYDYKKQLGGAESNFAIGLARLGHHSAWISKLGADPHGQYIKAFIQGEGVDTSRVIFTDKAPTGLMFKERSVLNESKVYYYRHGSAASKLTPEDLDQEYIAQAKYLHLTGITPALSQSCYEAALEAIKVAKENDVKVSFDPNLRLKLWDSQEEMKEVMLDLFSKSDIVLPGIEEGELLLGTTDPEEIAQEILNLGAEIVIVKLGAEGALVADQDSMKRVAGYKVEKVVDTVGAGDGFAAGFIAGQLKGYDLVESTKLANAVGAYAITVLGDMEGLPTMEEVEIFTGDKKVVTR</sequence>
<evidence type="ECO:0000256" key="6">
    <source>
        <dbReference type="RuleBase" id="RU003704"/>
    </source>
</evidence>
<evidence type="ECO:0000256" key="2">
    <source>
        <dbReference type="ARBA" id="ARBA00022679"/>
    </source>
</evidence>
<dbReference type="GO" id="GO:0005524">
    <property type="term" value="F:ATP binding"/>
    <property type="evidence" value="ECO:0007669"/>
    <property type="project" value="UniProtKB-KW"/>
</dbReference>
<comment type="similarity">
    <text evidence="1 6">Belongs to the carbohydrate kinase PfkB family.</text>
</comment>
<protein>
    <submittedName>
        <fullName evidence="8">5-dehydro-2-deoxygluconokinase</fullName>
    </submittedName>
</protein>
<dbReference type="CDD" id="cd01166">
    <property type="entry name" value="KdgK"/>
    <property type="match status" value="1"/>
</dbReference>
<evidence type="ECO:0000256" key="1">
    <source>
        <dbReference type="ARBA" id="ARBA00010688"/>
    </source>
</evidence>
<keyword evidence="3" id="KW-0547">Nucleotide-binding</keyword>
<dbReference type="InterPro" id="IPR050306">
    <property type="entry name" value="PfkB_Carbo_kinase"/>
</dbReference>
<feature type="domain" description="Carbohydrate kinase PfkB" evidence="7">
    <location>
        <begin position="3"/>
        <end position="301"/>
    </location>
</feature>
<gene>
    <name evidence="8" type="ORF">SAMN06265827_105144</name>
</gene>
<evidence type="ECO:0000256" key="3">
    <source>
        <dbReference type="ARBA" id="ARBA00022741"/>
    </source>
</evidence>
<dbReference type="Gene3D" id="3.40.1190.20">
    <property type="match status" value="1"/>
</dbReference>
<name>A0A285G7J4_9FIRM</name>
<evidence type="ECO:0000313" key="9">
    <source>
        <dbReference type="Proteomes" id="UP000219573"/>
    </source>
</evidence>
<dbReference type="PANTHER" id="PTHR43085">
    <property type="entry name" value="HEXOKINASE FAMILY MEMBER"/>
    <property type="match status" value="1"/>
</dbReference>
<dbReference type="RefSeq" id="WP_216358752.1">
    <property type="nucleotide sequence ID" value="NZ_OBDZ01000005.1"/>
</dbReference>
<keyword evidence="5" id="KW-0067">ATP-binding</keyword>
<keyword evidence="2 6" id="KW-0808">Transferase</keyword>
<proteinExistence type="inferred from homology"/>
<dbReference type="EMBL" id="OBDZ01000005">
    <property type="protein sequence ID" value="SNY19552.1"/>
    <property type="molecule type" value="Genomic_DNA"/>
</dbReference>
<evidence type="ECO:0000313" key="8">
    <source>
        <dbReference type="EMBL" id="SNY19552.1"/>
    </source>
</evidence>
<dbReference type="InterPro" id="IPR002173">
    <property type="entry name" value="Carboh/pur_kinase_PfkB_CS"/>
</dbReference>
<accession>A0A285G7J4</accession>
<dbReference type="PRINTS" id="PR00990">
    <property type="entry name" value="RIBOKINASE"/>
</dbReference>
<dbReference type="SUPFAM" id="SSF53613">
    <property type="entry name" value="Ribokinase-like"/>
    <property type="match status" value="1"/>
</dbReference>
<dbReference type="InterPro" id="IPR029056">
    <property type="entry name" value="Ribokinase-like"/>
</dbReference>
<dbReference type="GO" id="GO:0006000">
    <property type="term" value="P:fructose metabolic process"/>
    <property type="evidence" value="ECO:0007669"/>
    <property type="project" value="UniProtKB-ARBA"/>
</dbReference>
<dbReference type="PROSITE" id="PS00584">
    <property type="entry name" value="PFKB_KINASES_2"/>
    <property type="match status" value="1"/>
</dbReference>
<evidence type="ECO:0000256" key="5">
    <source>
        <dbReference type="ARBA" id="ARBA00022840"/>
    </source>
</evidence>
<dbReference type="PANTHER" id="PTHR43085:SF1">
    <property type="entry name" value="PSEUDOURIDINE KINASE-RELATED"/>
    <property type="match status" value="1"/>
</dbReference>